<dbReference type="EMBL" id="BGZK01000062">
    <property type="protein sequence ID" value="GBP14198.1"/>
    <property type="molecule type" value="Genomic_DNA"/>
</dbReference>
<keyword evidence="1" id="KW-0812">Transmembrane</keyword>
<evidence type="ECO:0000313" key="3">
    <source>
        <dbReference type="Proteomes" id="UP000299102"/>
    </source>
</evidence>
<proteinExistence type="predicted"/>
<keyword evidence="3" id="KW-1185">Reference proteome</keyword>
<feature type="transmembrane region" description="Helical" evidence="1">
    <location>
        <begin position="32"/>
        <end position="57"/>
    </location>
</feature>
<protein>
    <submittedName>
        <fullName evidence="2">Uncharacterized protein</fullName>
    </submittedName>
</protein>
<evidence type="ECO:0000313" key="2">
    <source>
        <dbReference type="EMBL" id="GBP14198.1"/>
    </source>
</evidence>
<dbReference type="AlphaFoldDB" id="A0A4C1TLD7"/>
<reference evidence="2 3" key="1">
    <citation type="journal article" date="2019" name="Commun. Biol.">
        <title>The bagworm genome reveals a unique fibroin gene that provides high tensile strength.</title>
        <authorList>
            <person name="Kono N."/>
            <person name="Nakamura H."/>
            <person name="Ohtoshi R."/>
            <person name="Tomita M."/>
            <person name="Numata K."/>
            <person name="Arakawa K."/>
        </authorList>
    </citation>
    <scope>NUCLEOTIDE SEQUENCE [LARGE SCALE GENOMIC DNA]</scope>
</reference>
<keyword evidence="1" id="KW-0472">Membrane</keyword>
<dbReference type="Proteomes" id="UP000299102">
    <property type="component" value="Unassembled WGS sequence"/>
</dbReference>
<dbReference type="OrthoDB" id="7493406at2759"/>
<evidence type="ECO:0000256" key="1">
    <source>
        <dbReference type="SAM" id="Phobius"/>
    </source>
</evidence>
<comment type="caution">
    <text evidence="2">The sequence shown here is derived from an EMBL/GenBank/DDBJ whole genome shotgun (WGS) entry which is preliminary data.</text>
</comment>
<gene>
    <name evidence="2" type="ORF">EVAR_7628_1</name>
</gene>
<name>A0A4C1TLD7_EUMVA</name>
<organism evidence="2 3">
    <name type="scientific">Eumeta variegata</name>
    <name type="common">Bagworm moth</name>
    <name type="synonym">Eumeta japonica</name>
    <dbReference type="NCBI Taxonomy" id="151549"/>
    <lineage>
        <taxon>Eukaryota</taxon>
        <taxon>Metazoa</taxon>
        <taxon>Ecdysozoa</taxon>
        <taxon>Arthropoda</taxon>
        <taxon>Hexapoda</taxon>
        <taxon>Insecta</taxon>
        <taxon>Pterygota</taxon>
        <taxon>Neoptera</taxon>
        <taxon>Endopterygota</taxon>
        <taxon>Lepidoptera</taxon>
        <taxon>Glossata</taxon>
        <taxon>Ditrysia</taxon>
        <taxon>Tineoidea</taxon>
        <taxon>Psychidae</taxon>
        <taxon>Oiketicinae</taxon>
        <taxon>Eumeta</taxon>
    </lineage>
</organism>
<accession>A0A4C1TLD7</accession>
<keyword evidence="1" id="KW-1133">Transmembrane helix</keyword>
<sequence length="277" mass="29140">MPDSTLPDPSFFSFAFLLYAIATPSCLTSQRHSFVLCTVPMYLLKLSTGVYLTIPLAHGEVNRRSDMSLRSFALVWLAAACVTAAPASSELGTGGKPLESASSDTKEDLTAAASNAYTRGYSSWVGYDYPNNYVGGGVTGYGTLDDRYNNYYGQGVSGYDSGYGTGFGNGYGNGYGAGYSGGQGNGYSYGGYNSGSGYGSRGYSGQNGYGGYGGNGGYGGYGGNGGLTSYYGYNNPNNYYSSGNHLGYGYYNKGLRSGYYNGITPSVVTGYRGYSRR</sequence>